<comment type="caution">
    <text evidence="5">The sequence shown here is derived from an EMBL/GenBank/DDBJ whole genome shotgun (WGS) entry which is preliminary data.</text>
</comment>
<dbReference type="Pfam" id="PF21047">
    <property type="entry name" value="HEAT_Maestro"/>
    <property type="match status" value="1"/>
</dbReference>
<dbReference type="Gene3D" id="1.25.10.10">
    <property type="entry name" value="Leucine-rich Repeat Variant"/>
    <property type="match status" value="1"/>
</dbReference>
<dbReference type="InterPro" id="IPR055406">
    <property type="entry name" value="HEAT_Maestro"/>
</dbReference>
<evidence type="ECO:0000313" key="6">
    <source>
        <dbReference type="Proteomes" id="UP001142489"/>
    </source>
</evidence>
<evidence type="ECO:0000256" key="1">
    <source>
        <dbReference type="ARBA" id="ARBA00022737"/>
    </source>
</evidence>
<dbReference type="PANTHER" id="PTHR23120">
    <property type="entry name" value="MAESTRO-RELATED HEAT DOMAIN-CONTAINING"/>
    <property type="match status" value="1"/>
</dbReference>
<dbReference type="InterPro" id="IPR045206">
    <property type="entry name" value="Maestro_heat-like_prot"/>
</dbReference>
<organism evidence="5 6">
    <name type="scientific">Phrynocephalus forsythii</name>
    <dbReference type="NCBI Taxonomy" id="171643"/>
    <lineage>
        <taxon>Eukaryota</taxon>
        <taxon>Metazoa</taxon>
        <taxon>Chordata</taxon>
        <taxon>Craniata</taxon>
        <taxon>Vertebrata</taxon>
        <taxon>Euteleostomi</taxon>
        <taxon>Lepidosauria</taxon>
        <taxon>Squamata</taxon>
        <taxon>Bifurcata</taxon>
        <taxon>Unidentata</taxon>
        <taxon>Episquamata</taxon>
        <taxon>Toxicofera</taxon>
        <taxon>Iguania</taxon>
        <taxon>Acrodonta</taxon>
        <taxon>Agamidae</taxon>
        <taxon>Agaminae</taxon>
        <taxon>Phrynocephalus</taxon>
    </lineage>
</organism>
<evidence type="ECO:0000313" key="5">
    <source>
        <dbReference type="EMBL" id="KAJ7320550.1"/>
    </source>
</evidence>
<reference evidence="5" key="1">
    <citation type="journal article" date="2023" name="DNA Res.">
        <title>Chromosome-level genome assembly of Phrynocephalus forsythii using third-generation DNA sequencing and Hi-C analysis.</title>
        <authorList>
            <person name="Qi Y."/>
            <person name="Zhao W."/>
            <person name="Zhao Y."/>
            <person name="Niu C."/>
            <person name="Cao S."/>
            <person name="Zhang Y."/>
        </authorList>
    </citation>
    <scope>NUCLEOTIDE SEQUENCE</scope>
    <source>
        <tissue evidence="5">Muscle</tissue>
    </source>
</reference>
<dbReference type="EMBL" id="JAPFRF010000010">
    <property type="protein sequence ID" value="KAJ7320550.1"/>
    <property type="molecule type" value="Genomic_DNA"/>
</dbReference>
<dbReference type="AlphaFoldDB" id="A0A9Q0XQK7"/>
<dbReference type="Pfam" id="PF23227">
    <property type="entry name" value="HEAT_MROH2B_C"/>
    <property type="match status" value="1"/>
</dbReference>
<name>A0A9Q0XQK7_9SAUR</name>
<dbReference type="InterPro" id="IPR048465">
    <property type="entry name" value="Maestro-like_HEAT"/>
</dbReference>
<dbReference type="Proteomes" id="UP001142489">
    <property type="component" value="Unassembled WGS sequence"/>
</dbReference>
<evidence type="ECO:0000259" key="4">
    <source>
        <dbReference type="Pfam" id="PF23227"/>
    </source>
</evidence>
<evidence type="ECO:0000259" key="3">
    <source>
        <dbReference type="Pfam" id="PF21047"/>
    </source>
</evidence>
<feature type="region of interest" description="Disordered" evidence="2">
    <location>
        <begin position="1"/>
        <end position="51"/>
    </location>
</feature>
<evidence type="ECO:0000256" key="2">
    <source>
        <dbReference type="SAM" id="MobiDB-lite"/>
    </source>
</evidence>
<gene>
    <name evidence="5" type="ORF">JRQ81_020061</name>
</gene>
<dbReference type="InterPro" id="IPR011989">
    <property type="entry name" value="ARM-like"/>
</dbReference>
<protein>
    <submittedName>
        <fullName evidence="5">Uncharacterized protein</fullName>
    </submittedName>
</protein>
<dbReference type="PANTHER" id="PTHR23120:SF18">
    <property type="entry name" value="MAESTRO HEAT-LIKE REPEAT FAMILY MEMBER 8"/>
    <property type="match status" value="1"/>
</dbReference>
<accession>A0A9Q0XQK7</accession>
<proteinExistence type="predicted"/>
<keyword evidence="1" id="KW-0677">Repeat</keyword>
<dbReference type="SUPFAM" id="SSF48371">
    <property type="entry name" value="ARM repeat"/>
    <property type="match status" value="1"/>
</dbReference>
<dbReference type="OrthoDB" id="9047438at2759"/>
<dbReference type="GO" id="GO:0005737">
    <property type="term" value="C:cytoplasm"/>
    <property type="evidence" value="ECO:0007669"/>
    <property type="project" value="TreeGrafter"/>
</dbReference>
<feature type="domain" description="Maestro/Maestro-like HEAT-repeats" evidence="4">
    <location>
        <begin position="564"/>
        <end position="649"/>
    </location>
</feature>
<dbReference type="InterPro" id="IPR016024">
    <property type="entry name" value="ARM-type_fold"/>
</dbReference>
<feature type="domain" description="Maestro-like HEAT-repeats" evidence="3">
    <location>
        <begin position="256"/>
        <end position="472"/>
    </location>
</feature>
<sequence>MDLRSYPGEEDDILRTPSPAFGWEDPDVSSGGPHSLEMSQGDFQDESADSLVDESGPLLRCLKRIYRKAKKEKTRRRRTMASVPDLSAMATIWEENDRPSSTQEPELLLASWRSAVDYFNSKKEDIVMKKSFLRFLSILSKTINWSSMTEVFVDNFTSDVVAAITQGAYNENHELLQEGNLTSDIFPECLLLSPMKAGQEEEAADLQYTKRLFIGTYQTFSDLLQQLIVENPLPSELERMLQLMTPWLQSPEVDLRERSMWSSASLLNFVATKVKLDTMSRFARLGHLVAVLGICCGDPVKSISSKAAKSVHLLLANIHTDTVKQKHAEFLESWNPLVFLKNPSRVAEVFGIYFSPREKTDFILTALDGLTEHSRSGSCATTEGLLASIARHCGPDIEKVSDIVDGVCSRLDQIRRPSARRLVMKLVGLLAGRAEHMDTVISTLLEHTFPINSNSSELWQSLSTEEVVEEQLMENLLRRLKNHHNTEPQVSSGSIALTLALCEVLSVPESTEAIQRLHPELLVTFLDELYFSNQAEALPDSNPLMGKSGQEESLARVRFLTLGICPVLKTVLSFSVHTMNSKCLDHLQCPQVSIRRAAAIFIGCVAQCTEPAAITQEKKDLIFLSLSKLHRDPDPSVRLAASQATQMVQEACGIPVMGVPRTQSQLQLLGSSEGQEGLARRGHWDIPDPALTHRWNPASPVSHQIVASNARRRIAGPNRQA</sequence>
<keyword evidence="6" id="KW-1185">Reference proteome</keyword>